<proteinExistence type="predicted"/>
<dbReference type="OrthoDB" id="256574at2"/>
<dbReference type="InterPro" id="IPR042257">
    <property type="entry name" value="DGOK_C"/>
</dbReference>
<organism evidence="1 2">
    <name type="scientific">Caenimonas sedimenti</name>
    <dbReference type="NCBI Taxonomy" id="2596921"/>
    <lineage>
        <taxon>Bacteria</taxon>
        <taxon>Pseudomonadati</taxon>
        <taxon>Pseudomonadota</taxon>
        <taxon>Betaproteobacteria</taxon>
        <taxon>Burkholderiales</taxon>
        <taxon>Comamonadaceae</taxon>
        <taxon>Caenimonas</taxon>
    </lineage>
</organism>
<dbReference type="EMBL" id="VOBQ01000002">
    <property type="protein sequence ID" value="TWO73074.1"/>
    <property type="molecule type" value="Genomic_DNA"/>
</dbReference>
<comment type="caution">
    <text evidence="1">The sequence shown here is derived from an EMBL/GenBank/DDBJ whole genome shotgun (WGS) entry which is preliminary data.</text>
</comment>
<dbReference type="GO" id="GO:0034194">
    <property type="term" value="P:D-galactonate catabolic process"/>
    <property type="evidence" value="ECO:0007669"/>
    <property type="project" value="InterPro"/>
</dbReference>
<keyword evidence="2" id="KW-1185">Reference proteome</keyword>
<dbReference type="Pfam" id="PF05035">
    <property type="entry name" value="DGOK"/>
    <property type="match status" value="1"/>
</dbReference>
<sequence>MKALVAVDWGTSSLRVARIGEDGTVLEERGNPRGILTVPAGGFPQVLDETCGDWLRQAPGELCLVSGMAGSRQGWVEAPYCACPAGFGEIGAHLQWIDARTAIVPGLSCEHDGVPDVLRGEEVQVFGAMSLLDQTEGLFVLPGTHSKWVRVEGGRVQSFSTWMSGEFYALLRQHSILARTLPAEDGPLDEDAFRQGLAQAAGSGSLLRAAFSARTLSLFDRMPAAGMPSYLSGLVIGEELRAQPRAASPVTVIGSATLAQRYASALTWQGTASRCLGAEATWRGLWRIARGVQA</sequence>
<name>A0A562ZY40_9BURK</name>
<keyword evidence="1" id="KW-0418">Kinase</keyword>
<evidence type="ECO:0000313" key="1">
    <source>
        <dbReference type="EMBL" id="TWO73074.1"/>
    </source>
</evidence>
<dbReference type="InterPro" id="IPR007729">
    <property type="entry name" value="DGOK"/>
</dbReference>
<dbReference type="CDD" id="cd24012">
    <property type="entry name" value="ASKHA_NBD_KDGal-kinase"/>
    <property type="match status" value="1"/>
</dbReference>
<reference evidence="1 2" key="1">
    <citation type="submission" date="2019-07" db="EMBL/GenBank/DDBJ databases">
        <title>Caenimonas sedimenti sp. nov., isolated from activated sludge.</title>
        <authorList>
            <person name="Xu J."/>
        </authorList>
    </citation>
    <scope>NUCLEOTIDE SEQUENCE [LARGE SCALE GENOMIC DNA]</scope>
    <source>
        <strain evidence="1 2">HX-9-20</strain>
    </source>
</reference>
<dbReference type="GO" id="GO:0008671">
    <property type="term" value="F:2-dehydro-3-deoxygalactonokinase activity"/>
    <property type="evidence" value="ECO:0007669"/>
    <property type="project" value="InterPro"/>
</dbReference>
<dbReference type="RefSeq" id="WP_145890522.1">
    <property type="nucleotide sequence ID" value="NZ_VOBQ01000002.1"/>
</dbReference>
<dbReference type="Gene3D" id="3.30.420.300">
    <property type="entry name" value="2-keto-3-deoxy-galactonokinase, substrate binding domain"/>
    <property type="match status" value="1"/>
</dbReference>
<protein>
    <submittedName>
        <fullName evidence="1">2-dehydro-3-deoxygalactonokinase</fullName>
    </submittedName>
</protein>
<accession>A0A562ZY40</accession>
<dbReference type="AlphaFoldDB" id="A0A562ZY40"/>
<keyword evidence="1" id="KW-0808">Transferase</keyword>
<dbReference type="InterPro" id="IPR042258">
    <property type="entry name" value="DGOK_N"/>
</dbReference>
<dbReference type="Proteomes" id="UP000318199">
    <property type="component" value="Unassembled WGS sequence"/>
</dbReference>
<gene>
    <name evidence="1" type="ORF">FN976_02220</name>
</gene>
<dbReference type="Gene3D" id="3.30.420.310">
    <property type="entry name" value="2-keto-3-deoxy-galactonokinase, C-terminal domain"/>
    <property type="match status" value="1"/>
</dbReference>
<evidence type="ECO:0000313" key="2">
    <source>
        <dbReference type="Proteomes" id="UP000318199"/>
    </source>
</evidence>